<keyword evidence="2" id="KW-1185">Reference proteome</keyword>
<dbReference type="EMBL" id="QOCI01000008">
    <property type="protein sequence ID" value="RRR18285.1"/>
    <property type="molecule type" value="Genomic_DNA"/>
</dbReference>
<dbReference type="AlphaFoldDB" id="A0A426SJG5"/>
<gene>
    <name evidence="1" type="ORF">DS079_11100</name>
</gene>
<name>A0A426SJG5_9MICO</name>
<comment type="caution">
    <text evidence="1">The sequence shown here is derived from an EMBL/GenBank/DDBJ whole genome shotgun (WGS) entry which is preliminary data.</text>
</comment>
<dbReference type="RefSeq" id="WP_126987651.1">
    <property type="nucleotide sequence ID" value="NZ_ML133856.1"/>
</dbReference>
<dbReference type="GeneID" id="78121568"/>
<evidence type="ECO:0000313" key="2">
    <source>
        <dbReference type="Proteomes" id="UP000274327"/>
    </source>
</evidence>
<protein>
    <submittedName>
        <fullName evidence="1">Uncharacterized protein</fullName>
    </submittedName>
</protein>
<accession>A0A426SJG5</accession>
<organism evidence="1 2">
    <name type="scientific">Brachybacterium paraconglomeratum</name>
    <dbReference type="NCBI Taxonomy" id="173362"/>
    <lineage>
        <taxon>Bacteria</taxon>
        <taxon>Bacillati</taxon>
        <taxon>Actinomycetota</taxon>
        <taxon>Actinomycetes</taxon>
        <taxon>Micrococcales</taxon>
        <taxon>Dermabacteraceae</taxon>
        <taxon>Brachybacterium</taxon>
    </lineage>
</organism>
<proteinExistence type="predicted"/>
<dbReference type="Proteomes" id="UP000274327">
    <property type="component" value="Unassembled WGS sequence"/>
</dbReference>
<sequence length="105" mass="11781">MTITPLTTERRARHVRAAVQRGLDARVRPIRTEPRQHCRYCGDLAAGARTVEHISRDITAVDRARQILARDFGDAFPYADRALADLRRELDSAIDAELTRGGASR</sequence>
<evidence type="ECO:0000313" key="1">
    <source>
        <dbReference type="EMBL" id="RRR18285.1"/>
    </source>
</evidence>
<reference evidence="1 2" key="1">
    <citation type="submission" date="2018-07" db="EMBL/GenBank/DDBJ databases">
        <title>Brachybacteriurn paraconglorneratum KCTC 9916.</title>
        <authorList>
            <person name="Li Y."/>
        </authorList>
    </citation>
    <scope>NUCLEOTIDE SEQUENCE [LARGE SCALE GENOMIC DNA]</scope>
    <source>
        <strain evidence="1 2">KCTC 9916</strain>
    </source>
</reference>